<dbReference type="InterPro" id="IPR035412">
    <property type="entry name" value="Terminase_L_N"/>
</dbReference>
<dbReference type="Proteomes" id="UP000326384">
    <property type="component" value="Unassembled WGS sequence"/>
</dbReference>
<sequence length="455" mass="53708">MMTKNLTVPNKKLAISKKKIAPKFQDAFVRFFRYMIFFGGRGGSKSTHIAILLLARMMVDEYMYLIFCRKWSAHIKDSQFKIFQDVVKMMGWQSEFKFNQSDYSFICLRSGNRAVAKGLDDNNKTKSIAEPTHIWGEEMDQMTFDDFDTLNKSLRSPKTQNCFIMSFNTFITEGHWIRTTIFDKIDLYQLSEQFRNLDTYLNHSTYLDNPFINQEEYRQTLLMDNGGNEAKIESDLKGLWGEEPNDDPWLYAFNEEKHVREIPFIPSYPIYLTFDFNKNPMTVKMMQMSPQKGLSNSFIHMIDEMEGNVVLREFCERIKAKYPFSPFFVTGDSSGNKEGEVGYESKHDSAYSMIKKHLGLSDAQMNPNGYNLSHENSRILMNQMFYNYPNLFIHPQCKKTINECKIARINPKGSVHELLKDREKFMMDHFDNMRYFFQKYFQEFARSNYHRTTTN</sequence>
<dbReference type="Gene3D" id="3.30.420.280">
    <property type="match status" value="1"/>
</dbReference>
<dbReference type="InterPro" id="IPR027417">
    <property type="entry name" value="P-loop_NTPase"/>
</dbReference>
<dbReference type="PANTHER" id="PTHR39184">
    <property type="match status" value="1"/>
</dbReference>
<proteinExistence type="predicted"/>
<dbReference type="Gene3D" id="3.40.50.300">
    <property type="entry name" value="P-loop containing nucleotide triphosphate hydrolases"/>
    <property type="match status" value="1"/>
</dbReference>
<name>A0A5N4BJ41_9FLAO</name>
<feature type="domain" description="Phage terminase large subunit N-terminal" evidence="1">
    <location>
        <begin position="34"/>
        <end position="225"/>
    </location>
</feature>
<dbReference type="InterPro" id="IPR052380">
    <property type="entry name" value="Viral_DNA_packaging_terminase"/>
</dbReference>
<accession>A0A5N4BJ41</accession>
<gene>
    <name evidence="2" type="ORF">F8D52_22555</name>
</gene>
<evidence type="ECO:0000313" key="2">
    <source>
        <dbReference type="EMBL" id="KAB1228460.1"/>
    </source>
</evidence>
<organism evidence="2 3">
    <name type="scientific">Chryseobacterium viscerum</name>
    <dbReference type="NCBI Taxonomy" id="1037377"/>
    <lineage>
        <taxon>Bacteria</taxon>
        <taxon>Pseudomonadati</taxon>
        <taxon>Bacteroidota</taxon>
        <taxon>Flavobacteriia</taxon>
        <taxon>Flavobacteriales</taxon>
        <taxon>Weeksellaceae</taxon>
        <taxon>Chryseobacterium group</taxon>
        <taxon>Chryseobacterium</taxon>
    </lineage>
</organism>
<protein>
    <recommendedName>
        <fullName evidence="1">Phage terminase large subunit N-terminal domain-containing protein</fullName>
    </recommendedName>
</protein>
<dbReference type="Pfam" id="PF04466">
    <property type="entry name" value="Terminase_3"/>
    <property type="match status" value="1"/>
</dbReference>
<evidence type="ECO:0000259" key="1">
    <source>
        <dbReference type="Pfam" id="PF04466"/>
    </source>
</evidence>
<dbReference type="EMBL" id="VTPV01000022">
    <property type="protein sequence ID" value="KAB1228460.1"/>
    <property type="molecule type" value="Genomic_DNA"/>
</dbReference>
<comment type="caution">
    <text evidence="2">The sequence shown here is derived from an EMBL/GenBank/DDBJ whole genome shotgun (WGS) entry which is preliminary data.</text>
</comment>
<keyword evidence="3" id="KW-1185">Reference proteome</keyword>
<reference evidence="2 3" key="1">
    <citation type="journal article" date="2019" name="Stand. Genomic Sci.">
        <title>Draft Whole-Genome Sequence of a Novel Chryseobacterium viscerum Strain Isolated from Fresh Water at Dripping Springs, New Mexico.</title>
        <authorList>
            <person name="Kyndt J.A."/>
            <person name="Moore T.C."/>
        </authorList>
    </citation>
    <scope>NUCLEOTIDE SEQUENCE [LARGE SCALE GENOMIC DNA]</scope>
    <source>
        <strain evidence="2 3">DPS</strain>
    </source>
</reference>
<dbReference type="PANTHER" id="PTHR39184:SF1">
    <property type="entry name" value="PBSX PHAGE TERMINASE LARGE SUBUNIT"/>
    <property type="match status" value="1"/>
</dbReference>
<dbReference type="RefSeq" id="WP_152291414.1">
    <property type="nucleotide sequence ID" value="NZ_VTPV01000022.1"/>
</dbReference>
<evidence type="ECO:0000313" key="3">
    <source>
        <dbReference type="Proteomes" id="UP000326384"/>
    </source>
</evidence>